<dbReference type="SUPFAM" id="SSF56601">
    <property type="entry name" value="beta-lactamase/transpeptidase-like"/>
    <property type="match status" value="1"/>
</dbReference>
<comment type="subcellular location">
    <subcellularLocation>
        <location evidence="1">Membrane</location>
    </subcellularLocation>
</comment>
<keyword evidence="2" id="KW-0472">Membrane</keyword>
<organism evidence="4 5">
    <name type="scientific">Clostridium frigidicarnis</name>
    <dbReference type="NCBI Taxonomy" id="84698"/>
    <lineage>
        <taxon>Bacteria</taxon>
        <taxon>Bacillati</taxon>
        <taxon>Bacillota</taxon>
        <taxon>Clostridia</taxon>
        <taxon>Eubacteriales</taxon>
        <taxon>Clostridiaceae</taxon>
        <taxon>Clostridium</taxon>
    </lineage>
</organism>
<protein>
    <submittedName>
        <fullName evidence="4">Cell division protein FtsI/penicillin-binding protein 2</fullName>
    </submittedName>
</protein>
<dbReference type="STRING" id="84698.SAMN04488528_1002185"/>
<dbReference type="Gene3D" id="3.40.710.10">
    <property type="entry name" value="DD-peptidase/beta-lactamase superfamily"/>
    <property type="match status" value="1"/>
</dbReference>
<dbReference type="RefSeq" id="WP_090038425.1">
    <property type="nucleotide sequence ID" value="NZ_FOKI01000002.1"/>
</dbReference>
<dbReference type="InterPro" id="IPR050515">
    <property type="entry name" value="Beta-lactam/transpept"/>
</dbReference>
<dbReference type="PANTHER" id="PTHR30627">
    <property type="entry name" value="PEPTIDOGLYCAN D,D-TRANSPEPTIDASE"/>
    <property type="match status" value="1"/>
</dbReference>
<dbReference type="PANTHER" id="PTHR30627:SF1">
    <property type="entry name" value="PEPTIDOGLYCAN D,D-TRANSPEPTIDASE FTSI"/>
    <property type="match status" value="1"/>
</dbReference>
<dbReference type="InterPro" id="IPR012338">
    <property type="entry name" value="Beta-lactam/transpept-like"/>
</dbReference>
<accession>A0A1I0VP97</accession>
<dbReference type="Pfam" id="PF00905">
    <property type="entry name" value="Transpeptidase"/>
    <property type="match status" value="1"/>
</dbReference>
<keyword evidence="5" id="KW-1185">Reference proteome</keyword>
<dbReference type="GO" id="GO:0005886">
    <property type="term" value="C:plasma membrane"/>
    <property type="evidence" value="ECO:0007669"/>
    <property type="project" value="TreeGrafter"/>
</dbReference>
<name>A0A1I0VP97_9CLOT</name>
<evidence type="ECO:0000313" key="5">
    <source>
        <dbReference type="Proteomes" id="UP000198619"/>
    </source>
</evidence>
<sequence length="540" mass="60774">MRRRNTIIFCALAISFILLIGRLIQIQYFKSDELNLKANAQHTYKENISELNYDILDCSGKSLIEYSNKYVLVIDTITFKRENNSTPLDQVYALDYILKNYDKTYDLMISLNKGGEGKKYFVIDEECKHKIEELEQLKGIYTYDYNEINRMESWNLINMVTKGINKDNEKESIEGMLYDVIKDNKTSTITYEKDDNGNIKQESIDTNKGNCNIQLTLNKDMEDKVKNIINKDDYSKYKDVGVAIMECNNGKIRAMVQKDDSRPNILLASTTENGYAPGSIFKLIVLEAALNEKLITPSDKFLCEYNPLLPCKKGHGNLTLQDALVQSCNNIFAQIGTKVGGETLIKYAKAQGFFDKTLRFSGDKEVPGDYAIDDIDKGGVTNISIGQNMRIAPIQALSLPATVVNEGAFIRPSILEKVVDNDGKVIQSFSEDKTKVFDKTVSGYVKSLMKQVILNEKGTGKEAFVAGVDMGGKTGTATRMEPSENGKMEKHDDGWFIGYFKINNKYYSMMVFVKDIEDNQGGGSTAAPIFRDVIKELIGK</sequence>
<dbReference type="GO" id="GO:0071555">
    <property type="term" value="P:cell wall organization"/>
    <property type="evidence" value="ECO:0007669"/>
    <property type="project" value="TreeGrafter"/>
</dbReference>
<dbReference type="OrthoDB" id="2985542at2"/>
<dbReference type="EMBL" id="FOKI01000002">
    <property type="protein sequence ID" value="SFA77730.1"/>
    <property type="molecule type" value="Genomic_DNA"/>
</dbReference>
<dbReference type="Proteomes" id="UP000198619">
    <property type="component" value="Unassembled WGS sequence"/>
</dbReference>
<dbReference type="GO" id="GO:0051301">
    <property type="term" value="P:cell division"/>
    <property type="evidence" value="ECO:0007669"/>
    <property type="project" value="UniProtKB-KW"/>
</dbReference>
<feature type="domain" description="Penicillin-binding protein transpeptidase" evidence="3">
    <location>
        <begin position="242"/>
        <end position="535"/>
    </location>
</feature>
<evidence type="ECO:0000256" key="1">
    <source>
        <dbReference type="ARBA" id="ARBA00004370"/>
    </source>
</evidence>
<dbReference type="GO" id="GO:0008658">
    <property type="term" value="F:penicillin binding"/>
    <property type="evidence" value="ECO:0007669"/>
    <property type="project" value="InterPro"/>
</dbReference>
<dbReference type="AlphaFoldDB" id="A0A1I0VP97"/>
<keyword evidence="4" id="KW-0132">Cell division</keyword>
<keyword evidence="4" id="KW-0131">Cell cycle</keyword>
<reference evidence="4 5" key="1">
    <citation type="submission" date="2016-10" db="EMBL/GenBank/DDBJ databases">
        <authorList>
            <person name="de Groot N.N."/>
        </authorList>
    </citation>
    <scope>NUCLEOTIDE SEQUENCE [LARGE SCALE GENOMIC DNA]</scope>
    <source>
        <strain evidence="4 5">DSM 12271</strain>
    </source>
</reference>
<proteinExistence type="predicted"/>
<evidence type="ECO:0000256" key="2">
    <source>
        <dbReference type="ARBA" id="ARBA00023136"/>
    </source>
</evidence>
<gene>
    <name evidence="4" type="ORF">SAMN04488528_1002185</name>
</gene>
<evidence type="ECO:0000313" key="4">
    <source>
        <dbReference type="EMBL" id="SFA77730.1"/>
    </source>
</evidence>
<evidence type="ECO:0000259" key="3">
    <source>
        <dbReference type="Pfam" id="PF00905"/>
    </source>
</evidence>
<dbReference type="InterPro" id="IPR001460">
    <property type="entry name" value="PCN-bd_Tpept"/>
</dbReference>